<gene>
    <name evidence="1" type="ORF">RJT34_13612</name>
</gene>
<evidence type="ECO:0008006" key="3">
    <source>
        <dbReference type="Google" id="ProtNLM"/>
    </source>
</evidence>
<protein>
    <recommendedName>
        <fullName evidence="3">Pentatricopeptide repeat-containing protein</fullName>
    </recommendedName>
</protein>
<sequence>MNGNCKSMTDARRVFDHMPNRDMNSWHLMIRVHGDVDLEDHAFYNLPSKVVANKMSTPPPKKFTTISMLDGRNKVIEYKNPTLYKDDEKLKALTGMKEMGYVLHDVEQEDTSKCLMNCI</sequence>
<evidence type="ECO:0000313" key="2">
    <source>
        <dbReference type="Proteomes" id="UP001359559"/>
    </source>
</evidence>
<keyword evidence="2" id="KW-1185">Reference proteome</keyword>
<accession>A0AAN9JRD6</accession>
<dbReference type="Proteomes" id="UP001359559">
    <property type="component" value="Unassembled WGS sequence"/>
</dbReference>
<evidence type="ECO:0000313" key="1">
    <source>
        <dbReference type="EMBL" id="KAK7302716.1"/>
    </source>
</evidence>
<dbReference type="AlphaFoldDB" id="A0AAN9JRD6"/>
<reference evidence="1 2" key="1">
    <citation type="submission" date="2024-01" db="EMBL/GenBank/DDBJ databases">
        <title>The genomes of 5 underutilized Papilionoideae crops provide insights into root nodulation and disease resistance.</title>
        <authorList>
            <person name="Yuan L."/>
        </authorList>
    </citation>
    <scope>NUCLEOTIDE SEQUENCE [LARGE SCALE GENOMIC DNA]</scope>
    <source>
        <strain evidence="1">LY-2023</strain>
        <tissue evidence="1">Leaf</tissue>
    </source>
</reference>
<name>A0AAN9JRD6_CLITE</name>
<proteinExistence type="predicted"/>
<dbReference type="EMBL" id="JAYKXN010000003">
    <property type="protein sequence ID" value="KAK7302716.1"/>
    <property type="molecule type" value="Genomic_DNA"/>
</dbReference>
<comment type="caution">
    <text evidence="1">The sequence shown here is derived from an EMBL/GenBank/DDBJ whole genome shotgun (WGS) entry which is preliminary data.</text>
</comment>
<organism evidence="1 2">
    <name type="scientific">Clitoria ternatea</name>
    <name type="common">Butterfly pea</name>
    <dbReference type="NCBI Taxonomy" id="43366"/>
    <lineage>
        <taxon>Eukaryota</taxon>
        <taxon>Viridiplantae</taxon>
        <taxon>Streptophyta</taxon>
        <taxon>Embryophyta</taxon>
        <taxon>Tracheophyta</taxon>
        <taxon>Spermatophyta</taxon>
        <taxon>Magnoliopsida</taxon>
        <taxon>eudicotyledons</taxon>
        <taxon>Gunneridae</taxon>
        <taxon>Pentapetalae</taxon>
        <taxon>rosids</taxon>
        <taxon>fabids</taxon>
        <taxon>Fabales</taxon>
        <taxon>Fabaceae</taxon>
        <taxon>Papilionoideae</taxon>
        <taxon>50 kb inversion clade</taxon>
        <taxon>NPAAA clade</taxon>
        <taxon>indigoferoid/millettioid clade</taxon>
        <taxon>Phaseoleae</taxon>
        <taxon>Clitoria</taxon>
    </lineage>
</organism>